<evidence type="ECO:0000313" key="2">
    <source>
        <dbReference type="EMBL" id="XCH32653.1"/>
    </source>
</evidence>
<name>A0AAU8G7I1_9CHLR</name>
<evidence type="ECO:0000256" key="1">
    <source>
        <dbReference type="SAM" id="Phobius"/>
    </source>
</evidence>
<feature type="transmembrane region" description="Helical" evidence="1">
    <location>
        <begin position="6"/>
        <end position="28"/>
    </location>
</feature>
<sequence length="77" mass="8000">MSSDSTGNFSIGLILGVAIGIGIGFMYAPQPGSATRALLKEKAIELSDKAEELADKVKEGASAARNNLENRLPPVAQ</sequence>
<dbReference type="RefSeq" id="WP_353713926.1">
    <property type="nucleotide sequence ID" value="NZ_CP159307.1"/>
</dbReference>
<gene>
    <name evidence="2" type="ORF">ABV300_05650</name>
</gene>
<keyword evidence="1" id="KW-0472">Membrane</keyword>
<accession>A0AAU8G7I1</accession>
<proteinExistence type="predicted"/>
<dbReference type="Pfam" id="PF12732">
    <property type="entry name" value="YtxH"/>
    <property type="match status" value="1"/>
</dbReference>
<protein>
    <submittedName>
        <fullName evidence="2">YtxH domain-containing protein</fullName>
    </submittedName>
</protein>
<keyword evidence="1" id="KW-1133">Transmembrane helix</keyword>
<organism evidence="2">
    <name type="scientific">Dehalogenimonas sp. 4OHTPN</name>
    <dbReference type="NCBI Taxonomy" id="3166643"/>
    <lineage>
        <taxon>Bacteria</taxon>
        <taxon>Bacillati</taxon>
        <taxon>Chloroflexota</taxon>
        <taxon>Dehalococcoidia</taxon>
        <taxon>Dehalococcoidales</taxon>
        <taxon>Dehalococcoidaceae</taxon>
        <taxon>Dehalogenimonas</taxon>
    </lineage>
</organism>
<keyword evidence="1" id="KW-0812">Transmembrane</keyword>
<dbReference type="EMBL" id="CP159307">
    <property type="protein sequence ID" value="XCH32653.1"/>
    <property type="molecule type" value="Genomic_DNA"/>
</dbReference>
<dbReference type="InterPro" id="IPR024623">
    <property type="entry name" value="YtxH"/>
</dbReference>
<reference evidence="2" key="1">
    <citation type="submission" date="2024-06" db="EMBL/GenBank/DDBJ databases">
        <title>A Novel Isolate, Dehalogenimonas sp. Strain 4OHTPN, Dechlorinates Aromatic 4 Hydroxy chlorothalonil by a Novel Reductive Dehalogenase.</title>
        <authorList>
            <person name="Liu G."/>
        </authorList>
    </citation>
    <scope>NUCLEOTIDE SEQUENCE</scope>
    <source>
        <strain evidence="2">4OHTPN</strain>
    </source>
</reference>
<dbReference type="AlphaFoldDB" id="A0AAU8G7I1"/>